<dbReference type="SUPFAM" id="SSF52374">
    <property type="entry name" value="Nucleotidylyl transferase"/>
    <property type="match status" value="1"/>
</dbReference>
<reference evidence="9" key="1">
    <citation type="journal article" date="2014" name="BMC Genomics">
        <title>The Babesia bovis gene and promoter model: an update from full-length EST analysis.</title>
        <authorList>
            <person name="Yamagishi J."/>
            <person name="Wakaguri H."/>
            <person name="Yokoyama N."/>
            <person name="Yamashita R."/>
            <person name="Suzuki Y."/>
            <person name="Xuan X."/>
            <person name="Igarashi I."/>
        </authorList>
    </citation>
    <scope>NUCLEOTIDE SEQUENCE</scope>
    <source>
        <strain evidence="9">Texas</strain>
    </source>
</reference>
<evidence type="ECO:0000256" key="3">
    <source>
        <dbReference type="ARBA" id="ARBA00022679"/>
    </source>
</evidence>
<dbReference type="PANTHER" id="PTHR39321:SF3">
    <property type="entry name" value="PHOSPHOPANTETHEINE ADENYLYLTRANSFERASE"/>
    <property type="match status" value="1"/>
</dbReference>
<accession>S6C7D5</accession>
<dbReference type="GO" id="GO:0005524">
    <property type="term" value="F:ATP binding"/>
    <property type="evidence" value="ECO:0007669"/>
    <property type="project" value="UniProtKB-KW"/>
</dbReference>
<dbReference type="Pfam" id="PF01467">
    <property type="entry name" value="CTP_transf_like"/>
    <property type="match status" value="1"/>
</dbReference>
<dbReference type="InterPro" id="IPR005248">
    <property type="entry name" value="NadD/NMNAT"/>
</dbReference>
<evidence type="ECO:0000313" key="9">
    <source>
        <dbReference type="EMBL" id="BAN64250.1"/>
    </source>
</evidence>
<dbReference type="Gene3D" id="3.40.50.620">
    <property type="entry name" value="HUPs"/>
    <property type="match status" value="1"/>
</dbReference>
<keyword evidence="4 9" id="KW-0548">Nucleotidyltransferase</keyword>
<evidence type="ECO:0000259" key="8">
    <source>
        <dbReference type="Pfam" id="PF01467"/>
    </source>
</evidence>
<evidence type="ECO:0000256" key="7">
    <source>
        <dbReference type="ARBA" id="ARBA00023027"/>
    </source>
</evidence>
<proteinExistence type="evidence at transcript level"/>
<evidence type="ECO:0000256" key="1">
    <source>
        <dbReference type="ARBA" id="ARBA00004790"/>
    </source>
</evidence>
<dbReference type="InterPro" id="IPR014729">
    <property type="entry name" value="Rossmann-like_a/b/a_fold"/>
</dbReference>
<sequence length="220" mass="25526">MEETRKKQMKVLLFAGTFDPITTGHLLMLRQCIETEFFDEIWLLPSGKRTDKAFRVSDECRLEQCHIAIESLHSNKSKLSICDYEIKLGKNIDSYFTMVHFQQQYPEIDFYFFIGSDLLPQILSWPYGKEFVEITKLLVAYREGYPINQVDINSLNEYHLLSDLLKVKSRKMETSNASSTLARQQLSNCVKCDEAGTLHPEIMHYIMENSLYGTKGSQLT</sequence>
<dbReference type="UniPathway" id="UPA00253">
    <property type="reaction ID" value="UER00600"/>
</dbReference>
<dbReference type="VEuPathDB" id="PiroplasmaDB:BBOV_III002480"/>
<dbReference type="GO" id="GO:0009435">
    <property type="term" value="P:NAD+ biosynthetic process"/>
    <property type="evidence" value="ECO:0007669"/>
    <property type="project" value="UniProtKB-UniPathway"/>
</dbReference>
<name>S6C7D5_BABBO</name>
<keyword evidence="6" id="KW-0067">ATP-binding</keyword>
<gene>
    <name evidence="9" type="primary">BBOV_III002480</name>
</gene>
<keyword evidence="5" id="KW-0547">Nucleotide-binding</keyword>
<dbReference type="EMBL" id="AK440456">
    <property type="protein sequence ID" value="BAN64250.1"/>
    <property type="molecule type" value="mRNA"/>
</dbReference>
<evidence type="ECO:0000256" key="6">
    <source>
        <dbReference type="ARBA" id="ARBA00022840"/>
    </source>
</evidence>
<dbReference type="CDD" id="cd02165">
    <property type="entry name" value="NMNAT"/>
    <property type="match status" value="1"/>
</dbReference>
<dbReference type="HAMAP" id="MF_00244">
    <property type="entry name" value="NaMN_adenylyltr"/>
    <property type="match status" value="1"/>
</dbReference>
<feature type="domain" description="Cytidyltransferase-like" evidence="8">
    <location>
        <begin position="13"/>
        <end position="184"/>
    </location>
</feature>
<evidence type="ECO:0000256" key="5">
    <source>
        <dbReference type="ARBA" id="ARBA00022741"/>
    </source>
</evidence>
<protein>
    <submittedName>
        <fullName evidence="9">Cytidylyltransferase family protein</fullName>
    </submittedName>
</protein>
<comment type="pathway">
    <text evidence="1">Cofactor biosynthesis; NAD(+) biosynthesis.</text>
</comment>
<evidence type="ECO:0000256" key="2">
    <source>
        <dbReference type="ARBA" id="ARBA00022642"/>
    </source>
</evidence>
<dbReference type="InterPro" id="IPR004821">
    <property type="entry name" value="Cyt_trans-like"/>
</dbReference>
<organism evidence="9">
    <name type="scientific">Babesia bovis</name>
    <dbReference type="NCBI Taxonomy" id="5865"/>
    <lineage>
        <taxon>Eukaryota</taxon>
        <taxon>Sar</taxon>
        <taxon>Alveolata</taxon>
        <taxon>Apicomplexa</taxon>
        <taxon>Aconoidasida</taxon>
        <taxon>Piroplasmida</taxon>
        <taxon>Babesiidae</taxon>
        <taxon>Babesia</taxon>
    </lineage>
</organism>
<dbReference type="GO" id="GO:0070566">
    <property type="term" value="F:adenylyltransferase activity"/>
    <property type="evidence" value="ECO:0007669"/>
    <property type="project" value="UniProtKB-ARBA"/>
</dbReference>
<keyword evidence="3 9" id="KW-0808">Transferase</keyword>
<evidence type="ECO:0000256" key="4">
    <source>
        <dbReference type="ARBA" id="ARBA00022695"/>
    </source>
</evidence>
<keyword evidence="2" id="KW-0662">Pyridine nucleotide biosynthesis</keyword>
<keyword evidence="7" id="KW-0520">NAD</keyword>
<dbReference type="PANTHER" id="PTHR39321">
    <property type="entry name" value="NICOTINATE-NUCLEOTIDE ADENYLYLTRANSFERASE-RELATED"/>
    <property type="match status" value="1"/>
</dbReference>
<dbReference type="AlphaFoldDB" id="S6C7D5"/>